<comment type="caution">
    <text evidence="1">The sequence shown here is derived from an EMBL/GenBank/DDBJ whole genome shotgun (WGS) entry which is preliminary data.</text>
</comment>
<evidence type="ECO:0000313" key="2">
    <source>
        <dbReference type="Proteomes" id="UP000789375"/>
    </source>
</evidence>
<organism evidence="1 2">
    <name type="scientific">Funneliformis mosseae</name>
    <name type="common">Endomycorrhizal fungus</name>
    <name type="synonym">Glomus mosseae</name>
    <dbReference type="NCBI Taxonomy" id="27381"/>
    <lineage>
        <taxon>Eukaryota</taxon>
        <taxon>Fungi</taxon>
        <taxon>Fungi incertae sedis</taxon>
        <taxon>Mucoromycota</taxon>
        <taxon>Glomeromycotina</taxon>
        <taxon>Glomeromycetes</taxon>
        <taxon>Glomerales</taxon>
        <taxon>Glomeraceae</taxon>
        <taxon>Funneliformis</taxon>
    </lineage>
</organism>
<proteinExistence type="predicted"/>
<accession>A0A9N9ES90</accession>
<evidence type="ECO:0000313" key="1">
    <source>
        <dbReference type="EMBL" id="CAG8693125.1"/>
    </source>
</evidence>
<dbReference type="EMBL" id="CAJVPP010007970">
    <property type="protein sequence ID" value="CAG8693125.1"/>
    <property type="molecule type" value="Genomic_DNA"/>
</dbReference>
<gene>
    <name evidence="1" type="ORF">FMOSSE_LOCUS13443</name>
</gene>
<dbReference type="AlphaFoldDB" id="A0A9N9ES90"/>
<dbReference type="Proteomes" id="UP000789375">
    <property type="component" value="Unassembled WGS sequence"/>
</dbReference>
<name>A0A9N9ES90_FUNMO</name>
<reference evidence="1" key="1">
    <citation type="submission" date="2021-06" db="EMBL/GenBank/DDBJ databases">
        <authorList>
            <person name="Kallberg Y."/>
            <person name="Tangrot J."/>
            <person name="Rosling A."/>
        </authorList>
    </citation>
    <scope>NUCLEOTIDE SEQUENCE</scope>
    <source>
        <strain evidence="1">87-6 pot B 2015</strain>
    </source>
</reference>
<keyword evidence="2" id="KW-1185">Reference proteome</keyword>
<protein>
    <submittedName>
        <fullName evidence="1">8065_t:CDS:1</fullName>
    </submittedName>
</protein>
<feature type="non-terminal residue" evidence="1">
    <location>
        <position position="55"/>
    </location>
</feature>
<sequence>METSSLKIINKVIENIILTTDNNNQTPNNTNESTTKAIDIEINNNIPSTSDTTEP</sequence>